<evidence type="ECO:0000313" key="4">
    <source>
        <dbReference type="Proteomes" id="UP000009022"/>
    </source>
</evidence>
<dbReference type="FunCoup" id="B3RUI2">
    <property type="interactions" value="1525"/>
</dbReference>
<evidence type="ECO:0000256" key="1">
    <source>
        <dbReference type="ARBA" id="ARBA00093634"/>
    </source>
</evidence>
<dbReference type="KEGG" id="tad:TRIADDRAFT_55299"/>
<feature type="region of interest" description="Disordered" evidence="2">
    <location>
        <begin position="170"/>
        <end position="189"/>
    </location>
</feature>
<dbReference type="Proteomes" id="UP000009022">
    <property type="component" value="Unassembled WGS sequence"/>
</dbReference>
<dbReference type="Pfam" id="PF21730">
    <property type="entry name" value="Vma22_CCDC115"/>
    <property type="match status" value="1"/>
</dbReference>
<proteinExistence type="predicted"/>
<dbReference type="RefSeq" id="XP_002111850.1">
    <property type="nucleotide sequence ID" value="XM_002111814.1"/>
</dbReference>
<dbReference type="PANTHER" id="PTHR31996:SF2">
    <property type="entry name" value="COILED-COIL DOMAIN-CONTAINING PROTEIN 115"/>
    <property type="match status" value="1"/>
</dbReference>
<reference evidence="3 4" key="1">
    <citation type="journal article" date="2008" name="Nature">
        <title>The Trichoplax genome and the nature of placozoans.</title>
        <authorList>
            <person name="Srivastava M."/>
            <person name="Begovic E."/>
            <person name="Chapman J."/>
            <person name="Putnam N.H."/>
            <person name="Hellsten U."/>
            <person name="Kawashima T."/>
            <person name="Kuo A."/>
            <person name="Mitros T."/>
            <person name="Salamov A."/>
            <person name="Carpenter M.L."/>
            <person name="Signorovitch A.Y."/>
            <person name="Moreno M.A."/>
            <person name="Kamm K."/>
            <person name="Grimwood J."/>
            <person name="Schmutz J."/>
            <person name="Shapiro H."/>
            <person name="Grigoriev I.V."/>
            <person name="Buss L.W."/>
            <person name="Schierwater B."/>
            <person name="Dellaporta S.L."/>
            <person name="Rokhsar D.S."/>
        </authorList>
    </citation>
    <scope>NUCLEOTIDE SEQUENCE [LARGE SCALE GENOMIC DNA]</scope>
    <source>
        <strain evidence="3 4">Grell-BS-1999</strain>
    </source>
</reference>
<gene>
    <name evidence="3" type="ORF">TRIADDRAFT_55299</name>
</gene>
<dbReference type="PhylomeDB" id="B3RUI2"/>
<dbReference type="AlphaFoldDB" id="B3RUI2"/>
<organism evidence="3 4">
    <name type="scientific">Trichoplax adhaerens</name>
    <name type="common">Trichoplax reptans</name>
    <dbReference type="NCBI Taxonomy" id="10228"/>
    <lineage>
        <taxon>Eukaryota</taxon>
        <taxon>Metazoa</taxon>
        <taxon>Placozoa</taxon>
        <taxon>Uniplacotomia</taxon>
        <taxon>Trichoplacea</taxon>
        <taxon>Trichoplacidae</taxon>
        <taxon>Trichoplax</taxon>
    </lineage>
</organism>
<dbReference type="InterPro" id="IPR040357">
    <property type="entry name" value="Vma22/CCDC115"/>
</dbReference>
<name>B3RUI2_TRIAD</name>
<dbReference type="OMA" id="RMEPRVC"/>
<dbReference type="GO" id="GO:0070072">
    <property type="term" value="P:vacuolar proton-transporting V-type ATPase complex assembly"/>
    <property type="evidence" value="ECO:0007669"/>
    <property type="project" value="InterPro"/>
</dbReference>
<accession>B3RUI2</accession>
<dbReference type="EMBL" id="DS985244">
    <property type="protein sequence ID" value="EDV25817.1"/>
    <property type="molecule type" value="Genomic_DNA"/>
</dbReference>
<dbReference type="PANTHER" id="PTHR31996">
    <property type="entry name" value="COILED-COIL DOMAIN-CONTAINING PROTEIN 115"/>
    <property type="match status" value="1"/>
</dbReference>
<dbReference type="OrthoDB" id="408631at2759"/>
<evidence type="ECO:0000313" key="3">
    <source>
        <dbReference type="EMBL" id="EDV25817.1"/>
    </source>
</evidence>
<keyword evidence="4" id="KW-1185">Reference proteome</keyword>
<dbReference type="STRING" id="10228.B3RUI2"/>
<protein>
    <recommendedName>
        <fullName evidence="1">Vacuolar ATPase assembly protein VMA22</fullName>
    </recommendedName>
</protein>
<sequence length="189" mass="21522">MSKARYSMGNKAVTALQYPSDMEAITRVVIDPSKDSNYEEFRVLRSNISDRIDDKKTKNGEEIKSTVRRRKGESGDKTTVDKLAQDLDKMKMSKKEEKANQIGNPLNWFGVLVPPCLRSAQKDFEKAINICVEMASLQQEIHWLIDNFRSTRSQAECNLDNNELADVTTEKLQENEENTTTPQEIGCNT</sequence>
<dbReference type="GeneID" id="6752584"/>
<dbReference type="CTD" id="6752584"/>
<dbReference type="HOGENOM" id="CLU_107415_0_1_1"/>
<dbReference type="InParanoid" id="B3RUI2"/>
<dbReference type="GO" id="GO:0051082">
    <property type="term" value="F:unfolded protein binding"/>
    <property type="evidence" value="ECO:0000318"/>
    <property type="project" value="GO_Central"/>
</dbReference>
<evidence type="ECO:0000256" key="2">
    <source>
        <dbReference type="SAM" id="MobiDB-lite"/>
    </source>
</evidence>